<dbReference type="SMART" id="SM00757">
    <property type="entry name" value="CRA"/>
    <property type="match status" value="1"/>
</dbReference>
<feature type="zinc finger region" description="RING-Gid-type" evidence="6">
    <location>
        <begin position="413"/>
        <end position="486"/>
    </location>
</feature>
<feature type="domain" description="CTLH" evidence="7">
    <location>
        <begin position="265"/>
        <end position="322"/>
    </location>
</feature>
<dbReference type="GO" id="GO:0008270">
    <property type="term" value="F:zinc ion binding"/>
    <property type="evidence" value="ECO:0007669"/>
    <property type="project" value="UniProtKB-KW"/>
</dbReference>
<dbReference type="PROSITE" id="PS51867">
    <property type="entry name" value="ZF_RING_GID"/>
    <property type="match status" value="1"/>
</dbReference>
<accession>A0ABD3I5R0</accession>
<evidence type="ECO:0000259" key="7">
    <source>
        <dbReference type="PROSITE" id="PS50897"/>
    </source>
</evidence>
<organism evidence="9 10">
    <name type="scientific">Riccia sorocarpa</name>
    <dbReference type="NCBI Taxonomy" id="122646"/>
    <lineage>
        <taxon>Eukaryota</taxon>
        <taxon>Viridiplantae</taxon>
        <taxon>Streptophyta</taxon>
        <taxon>Embryophyta</taxon>
        <taxon>Marchantiophyta</taxon>
        <taxon>Marchantiopsida</taxon>
        <taxon>Marchantiidae</taxon>
        <taxon>Marchantiales</taxon>
        <taxon>Ricciaceae</taxon>
        <taxon>Riccia</taxon>
    </lineage>
</organism>
<dbReference type="Gene3D" id="3.30.40.10">
    <property type="entry name" value="Zinc/RING finger domain, C3HC4 (zinc finger)"/>
    <property type="match status" value="1"/>
</dbReference>
<dbReference type="EMBL" id="JBJQOH010000002">
    <property type="protein sequence ID" value="KAL3696934.1"/>
    <property type="molecule type" value="Genomic_DNA"/>
</dbReference>
<evidence type="ECO:0008006" key="11">
    <source>
        <dbReference type="Google" id="ProtNLM"/>
    </source>
</evidence>
<dbReference type="Proteomes" id="UP001633002">
    <property type="component" value="Unassembled WGS sequence"/>
</dbReference>
<keyword evidence="5" id="KW-0862">Zinc</keyword>
<comment type="caution">
    <text evidence="9">The sequence shown here is derived from an EMBL/GenBank/DDBJ whole genome shotgun (WGS) entry which is preliminary data.</text>
</comment>
<proteinExistence type="predicted"/>
<feature type="domain" description="RING-Gid-type" evidence="8">
    <location>
        <begin position="413"/>
        <end position="486"/>
    </location>
</feature>
<dbReference type="CDD" id="cd16659">
    <property type="entry name" value="RING-Ubox_Emp"/>
    <property type="match status" value="1"/>
</dbReference>
<comment type="subcellular location">
    <subcellularLocation>
        <location evidence="1">Cytoplasm</location>
    </subcellularLocation>
</comment>
<dbReference type="SMART" id="SM00668">
    <property type="entry name" value="CTLH"/>
    <property type="match status" value="1"/>
</dbReference>
<dbReference type="PANTHER" id="PTHR12170">
    <property type="entry name" value="MACROPHAGE ERYTHROBLAST ATTACHER-RELATED"/>
    <property type="match status" value="1"/>
</dbReference>
<keyword evidence="2" id="KW-0963">Cytoplasm</keyword>
<dbReference type="InterPro" id="IPR044063">
    <property type="entry name" value="ZF_RING_GID"/>
</dbReference>
<dbReference type="PROSITE" id="PS50897">
    <property type="entry name" value="CTLH"/>
    <property type="match status" value="1"/>
</dbReference>
<dbReference type="PROSITE" id="PS50896">
    <property type="entry name" value="LISH"/>
    <property type="match status" value="1"/>
</dbReference>
<evidence type="ECO:0000313" key="10">
    <source>
        <dbReference type="Proteomes" id="UP001633002"/>
    </source>
</evidence>
<evidence type="ECO:0000259" key="8">
    <source>
        <dbReference type="PROSITE" id="PS51867"/>
    </source>
</evidence>
<dbReference type="Pfam" id="PF13445">
    <property type="entry name" value="zf-RING_UBOX"/>
    <property type="match status" value="1"/>
</dbReference>
<keyword evidence="4 6" id="KW-0863">Zinc-finger</keyword>
<evidence type="ECO:0000256" key="6">
    <source>
        <dbReference type="PROSITE-ProRule" id="PRU01215"/>
    </source>
</evidence>
<name>A0ABD3I5R0_9MARC</name>
<reference evidence="9 10" key="1">
    <citation type="submission" date="2024-09" db="EMBL/GenBank/DDBJ databases">
        <title>Chromosome-scale assembly of Riccia sorocarpa.</title>
        <authorList>
            <person name="Paukszto L."/>
        </authorList>
    </citation>
    <scope>NUCLEOTIDE SEQUENCE [LARGE SCALE GENOMIC DNA]</scope>
    <source>
        <strain evidence="9">LP-2024</strain>
        <tissue evidence="9">Aerial parts of the thallus</tissue>
    </source>
</reference>
<evidence type="ECO:0000256" key="5">
    <source>
        <dbReference type="ARBA" id="ARBA00022833"/>
    </source>
</evidence>
<dbReference type="PANTHER" id="PTHR12170:SF2">
    <property type="entry name" value="E3 UBIQUITIN-PROTEIN TRANSFERASE MAEA"/>
    <property type="match status" value="1"/>
</dbReference>
<dbReference type="InterPro" id="IPR013083">
    <property type="entry name" value="Znf_RING/FYVE/PHD"/>
</dbReference>
<dbReference type="InterPro" id="IPR045098">
    <property type="entry name" value="Fyv10_fam"/>
</dbReference>
<evidence type="ECO:0000313" key="9">
    <source>
        <dbReference type="EMBL" id="KAL3696934.1"/>
    </source>
</evidence>
<evidence type="ECO:0000256" key="1">
    <source>
        <dbReference type="ARBA" id="ARBA00004496"/>
    </source>
</evidence>
<dbReference type="InterPro" id="IPR006595">
    <property type="entry name" value="CTLH_C"/>
</dbReference>
<keyword evidence="10" id="KW-1185">Reference proteome</keyword>
<evidence type="ECO:0000256" key="2">
    <source>
        <dbReference type="ARBA" id="ARBA00022490"/>
    </source>
</evidence>
<dbReference type="Pfam" id="PF10607">
    <property type="entry name" value="CTLH"/>
    <property type="match status" value="1"/>
</dbReference>
<dbReference type="SUPFAM" id="SSF57850">
    <property type="entry name" value="RING/U-box"/>
    <property type="match status" value="1"/>
</dbReference>
<dbReference type="InterPro" id="IPR013144">
    <property type="entry name" value="CRA_dom"/>
</dbReference>
<keyword evidence="3" id="KW-0479">Metal-binding</keyword>
<gene>
    <name evidence="9" type="ORF">R1sor_011010</name>
</gene>
<dbReference type="GO" id="GO:0005737">
    <property type="term" value="C:cytoplasm"/>
    <property type="evidence" value="ECO:0007669"/>
    <property type="project" value="UniProtKB-SubCell"/>
</dbReference>
<sequence length="501" mass="56606">MLLYLVRSCGQVLLSTLKGGSVYLQMLNRARLDGLEEVSPISMRSAEFGGRWGKRCCDSGWPWSALVVFELPDRDSEQLESRGCIAGLVVMDGENASNGITPAAAPGPSSSPGVRLNDHLADSVKLEHQFVRVPYEHLKKSMRAASRLVEKEVSAVVAGVAEAVDKEMSKEEAVQHLTSLVSRLQGLKRKLDESNKNEQGQVQRCRARLDHLSILRSGSKEAAKKWSHTRVERILVDYMLRSSYYDTAVKLAESADIQDLTDIDIFLDARKVFEALERKDCSEALAWCAENKSRLKKSKSKFEFKLRLQEFIELVRAEKMIEAIRYARKHLAPWGTTNMKELQQAMATLAFKSNTDCATYKKLFDVKQWDNLIQQFTQEFYKLYGMTVEPLLNIHLQAGLSALKTPACYEEGCTKEDPLLQESFRKLAEPLPFSKHVHSKLVCYITKELMNEDNPPLVLPNGYVYSRKAMEEMAKNNQGKVTCPRTGLTFNFSELAKAYIS</sequence>
<protein>
    <recommendedName>
        <fullName evidence="11">Macrophage erythroblast attacher</fullName>
    </recommendedName>
</protein>
<evidence type="ECO:0000256" key="4">
    <source>
        <dbReference type="ARBA" id="ARBA00022771"/>
    </source>
</evidence>
<dbReference type="InterPro" id="IPR027370">
    <property type="entry name" value="Znf-RING_euk"/>
</dbReference>
<dbReference type="InterPro" id="IPR006594">
    <property type="entry name" value="LisH"/>
</dbReference>
<evidence type="ECO:0000256" key="3">
    <source>
        <dbReference type="ARBA" id="ARBA00022723"/>
    </source>
</evidence>
<dbReference type="AlphaFoldDB" id="A0ABD3I5R0"/>
<dbReference type="InterPro" id="IPR024964">
    <property type="entry name" value="CTLH/CRA"/>
</dbReference>